<dbReference type="GO" id="GO:0031929">
    <property type="term" value="P:TOR signaling"/>
    <property type="evidence" value="ECO:0007669"/>
    <property type="project" value="TreeGrafter"/>
</dbReference>
<protein>
    <recommendedName>
        <fullName evidence="7">MTOR-associated protein MEAK7</fullName>
    </recommendedName>
    <alternativeName>
        <fullName evidence="9">TBC/LysM-associated domain-containing protein 1</fullName>
    </alternativeName>
    <alternativeName>
        <fullName evidence="8">TLD domain-containing protein 1</fullName>
    </alternativeName>
</protein>
<dbReference type="OMA" id="CGRITHR"/>
<evidence type="ECO:0000256" key="6">
    <source>
        <dbReference type="ARBA" id="ARBA00023228"/>
    </source>
</evidence>
<evidence type="ECO:0000256" key="9">
    <source>
        <dbReference type="ARBA" id="ARBA00042134"/>
    </source>
</evidence>
<dbReference type="CTD" id="57707"/>
<evidence type="ECO:0000259" key="11">
    <source>
        <dbReference type="PROSITE" id="PS51886"/>
    </source>
</evidence>
<feature type="compositionally biased region" description="Basic and acidic residues" evidence="10">
    <location>
        <begin position="446"/>
        <end position="465"/>
    </location>
</feature>
<proteinExistence type="predicted"/>
<dbReference type="RefSeq" id="XP_022080226.1">
    <property type="nucleotide sequence ID" value="XM_022224534.1"/>
</dbReference>
<keyword evidence="5" id="KW-0472">Membrane</keyword>
<dbReference type="Proteomes" id="UP000694845">
    <property type="component" value="Unplaced"/>
</dbReference>
<dbReference type="GO" id="GO:0005764">
    <property type="term" value="C:lysosome"/>
    <property type="evidence" value="ECO:0007669"/>
    <property type="project" value="UniProtKB-SubCell"/>
</dbReference>
<evidence type="ECO:0000313" key="12">
    <source>
        <dbReference type="Proteomes" id="UP000694845"/>
    </source>
</evidence>
<evidence type="ECO:0000256" key="8">
    <source>
        <dbReference type="ARBA" id="ARBA00041780"/>
    </source>
</evidence>
<sequence length="500" mass="55363">MGQSSSTKERAMEPSYENLEYQGLFTEAELEEMGQTYQAICQLGKEAAEKACGFSLLQLQRFIGGKLPASIVGRLHKQLQARDGSQEGAGISRNTFVDTMACLMKGTPQEQSNLLFALVSDEEADAMSVGQVSELIGSMLKSYEAALKSYDRMNGWELTCTAEANQKFIDAVVQFFGSDGSKPAAEAKVSREDFARWLQHTPLVQQIIADVFHLCFSAASRSPAATASTDTDTSVLHHLPSLPRCLGANWRKLHTQLDIPSLLILTRHLPHHLRDQWRFLYSTAVHGLPHPLRDQWRFLYSTAVHGASFATLLAHVTRRGPTVLLVRDTEGHLFGGFASDSWEIGPSFVGSSRCFLFSLAPKVGIYEASGQNDHYMYLNIDQQTLPNGLGMGGQFDYFGLWLDQEFGQGHSRARPKCLTYGSPQLSGKEDFTIDLVEAWAVGPPPKKPEDEDEDTKKSILDKDPEAQALLELIGKGRKSEGLREEDPMADIPEVHELPTK</sequence>
<keyword evidence="4" id="KW-0963">Cytoplasm</keyword>
<evidence type="ECO:0000256" key="2">
    <source>
        <dbReference type="ARBA" id="ARBA00004371"/>
    </source>
</evidence>
<evidence type="ECO:0000256" key="10">
    <source>
        <dbReference type="SAM" id="MobiDB-lite"/>
    </source>
</evidence>
<organism evidence="12 13">
    <name type="scientific">Acanthaster planci</name>
    <name type="common">Crown-of-thorns starfish</name>
    <dbReference type="NCBI Taxonomy" id="133434"/>
    <lineage>
        <taxon>Eukaryota</taxon>
        <taxon>Metazoa</taxon>
        <taxon>Echinodermata</taxon>
        <taxon>Eleutherozoa</taxon>
        <taxon>Asterozoa</taxon>
        <taxon>Asteroidea</taxon>
        <taxon>Valvatacea</taxon>
        <taxon>Valvatida</taxon>
        <taxon>Acanthasteridae</taxon>
        <taxon>Acanthaster</taxon>
    </lineage>
</organism>
<dbReference type="Pfam" id="PF07534">
    <property type="entry name" value="TLD"/>
    <property type="match status" value="1"/>
</dbReference>
<evidence type="ECO:0000256" key="5">
    <source>
        <dbReference type="ARBA" id="ARBA00023136"/>
    </source>
</evidence>
<evidence type="ECO:0000256" key="4">
    <source>
        <dbReference type="ARBA" id="ARBA00022490"/>
    </source>
</evidence>
<feature type="compositionally biased region" description="Basic and acidic residues" evidence="10">
    <location>
        <begin position="477"/>
        <end position="500"/>
    </location>
</feature>
<dbReference type="Gene3D" id="1.10.238.10">
    <property type="entry name" value="EF-hand"/>
    <property type="match status" value="1"/>
</dbReference>
<evidence type="ECO:0000313" key="13">
    <source>
        <dbReference type="RefSeq" id="XP_022080226.1"/>
    </source>
</evidence>
<dbReference type="AlphaFoldDB" id="A0A8B7XJ59"/>
<dbReference type="GO" id="GO:0006979">
    <property type="term" value="P:response to oxidative stress"/>
    <property type="evidence" value="ECO:0007669"/>
    <property type="project" value="TreeGrafter"/>
</dbReference>
<feature type="domain" description="TLDc" evidence="11">
    <location>
        <begin position="263"/>
        <end position="442"/>
    </location>
</feature>
<dbReference type="GO" id="GO:0016020">
    <property type="term" value="C:membrane"/>
    <property type="evidence" value="ECO:0007669"/>
    <property type="project" value="UniProtKB-SubCell"/>
</dbReference>
<dbReference type="KEGG" id="aplc:110973611"/>
<gene>
    <name evidence="13" type="primary">LOC110973611</name>
</gene>
<dbReference type="GeneID" id="110973611"/>
<dbReference type="PANTHER" id="PTHR23354:SF131">
    <property type="entry name" value="MTOR-ASSOCIATED PROTEIN MEAK7"/>
    <property type="match status" value="1"/>
</dbReference>
<dbReference type="OrthoDB" id="289228at2759"/>
<evidence type="ECO:0000256" key="3">
    <source>
        <dbReference type="ARBA" id="ARBA00004496"/>
    </source>
</evidence>
<keyword evidence="6" id="KW-0458">Lysosome</keyword>
<evidence type="ECO:0000256" key="7">
    <source>
        <dbReference type="ARBA" id="ARBA00039594"/>
    </source>
</evidence>
<dbReference type="InterPro" id="IPR006571">
    <property type="entry name" value="TLDc_dom"/>
</dbReference>
<accession>A0A8B7XJ59</accession>
<dbReference type="PROSITE" id="PS51886">
    <property type="entry name" value="TLDC"/>
    <property type="match status" value="1"/>
</dbReference>
<dbReference type="PANTHER" id="PTHR23354">
    <property type="entry name" value="NUCLEOLAR PROTEIN 7/ESTROGEN RECEPTOR COACTIVATOR-RELATED"/>
    <property type="match status" value="1"/>
</dbReference>
<evidence type="ECO:0000256" key="1">
    <source>
        <dbReference type="ARBA" id="ARBA00004370"/>
    </source>
</evidence>
<reference evidence="13" key="1">
    <citation type="submission" date="2025-08" db="UniProtKB">
        <authorList>
            <consortium name="RefSeq"/>
        </authorList>
    </citation>
    <scope>IDENTIFICATION</scope>
</reference>
<keyword evidence="12" id="KW-1185">Reference proteome</keyword>
<dbReference type="GO" id="GO:0005634">
    <property type="term" value="C:nucleus"/>
    <property type="evidence" value="ECO:0007669"/>
    <property type="project" value="TreeGrafter"/>
</dbReference>
<dbReference type="SMART" id="SM00584">
    <property type="entry name" value="TLDc"/>
    <property type="match status" value="1"/>
</dbReference>
<name>A0A8B7XJ59_ACAPL</name>
<feature type="region of interest" description="Disordered" evidence="10">
    <location>
        <begin position="440"/>
        <end position="500"/>
    </location>
</feature>
<comment type="subcellular location">
    <subcellularLocation>
        <location evidence="3">Cytoplasm</location>
    </subcellularLocation>
    <subcellularLocation>
        <location evidence="2">Lysosome</location>
    </subcellularLocation>
    <subcellularLocation>
        <location evidence="1">Membrane</location>
    </subcellularLocation>
</comment>